<name>A0A239M463_9ACTN</name>
<gene>
    <name evidence="1" type="ORF">SAMN05216252_122119</name>
</gene>
<accession>A0A239M463</accession>
<evidence type="ECO:0000313" key="2">
    <source>
        <dbReference type="Proteomes" id="UP000198280"/>
    </source>
</evidence>
<evidence type="ECO:0008006" key="3">
    <source>
        <dbReference type="Google" id="ProtNLM"/>
    </source>
</evidence>
<protein>
    <recommendedName>
        <fullName evidence="3">Acyl carrier protein</fullName>
    </recommendedName>
</protein>
<reference evidence="1 2" key="1">
    <citation type="submission" date="2017-06" db="EMBL/GenBank/DDBJ databases">
        <authorList>
            <person name="Kim H.J."/>
            <person name="Triplett B.A."/>
        </authorList>
    </citation>
    <scope>NUCLEOTIDE SEQUENCE [LARGE SCALE GENOMIC DNA]</scope>
    <source>
        <strain evidence="1 2">CGMCC 4.1858</strain>
    </source>
</reference>
<organism evidence="1 2">
    <name type="scientific">Actinacidiphila glaucinigra</name>
    <dbReference type="NCBI Taxonomy" id="235986"/>
    <lineage>
        <taxon>Bacteria</taxon>
        <taxon>Bacillati</taxon>
        <taxon>Actinomycetota</taxon>
        <taxon>Actinomycetes</taxon>
        <taxon>Kitasatosporales</taxon>
        <taxon>Streptomycetaceae</taxon>
        <taxon>Actinacidiphila</taxon>
    </lineage>
</organism>
<evidence type="ECO:0000313" key="1">
    <source>
        <dbReference type="EMBL" id="SNT37022.1"/>
    </source>
</evidence>
<keyword evidence="2" id="KW-1185">Reference proteome</keyword>
<dbReference type="Gene3D" id="1.10.1200.10">
    <property type="entry name" value="ACP-like"/>
    <property type="match status" value="1"/>
</dbReference>
<sequence>MAEDVAGIVRRVVAGCAHVAPEEIGPDTTFAQLSLGDRAKQRAADAVEREVGVMLLADEVERMGTVRDLVEHVAGKRAEQEAAEAP</sequence>
<dbReference type="Proteomes" id="UP000198280">
    <property type="component" value="Unassembled WGS sequence"/>
</dbReference>
<dbReference type="AlphaFoldDB" id="A0A239M463"/>
<proteinExistence type="predicted"/>
<dbReference type="EMBL" id="FZOF01000022">
    <property type="protein sequence ID" value="SNT37022.1"/>
    <property type="molecule type" value="Genomic_DNA"/>
</dbReference>
<dbReference type="SUPFAM" id="SSF47336">
    <property type="entry name" value="ACP-like"/>
    <property type="match status" value="1"/>
</dbReference>
<dbReference type="InterPro" id="IPR036736">
    <property type="entry name" value="ACP-like_sf"/>
</dbReference>
<dbReference type="RefSeq" id="WP_089227370.1">
    <property type="nucleotide sequence ID" value="NZ_FZOF01000022.1"/>
</dbReference>